<evidence type="ECO:0000256" key="1">
    <source>
        <dbReference type="ARBA" id="ARBA00022801"/>
    </source>
</evidence>
<evidence type="ECO:0000313" key="4">
    <source>
        <dbReference type="EMBL" id="MBB6184143.1"/>
    </source>
</evidence>
<dbReference type="Pfam" id="PF08530">
    <property type="entry name" value="PepX_C"/>
    <property type="match status" value="1"/>
</dbReference>
<accession>A0A841KEU4</accession>
<dbReference type="InterPro" id="IPR000383">
    <property type="entry name" value="Xaa-Pro-like_dom"/>
</dbReference>
<dbReference type="InterPro" id="IPR029058">
    <property type="entry name" value="AB_hydrolase_fold"/>
</dbReference>
<evidence type="ECO:0000259" key="3">
    <source>
        <dbReference type="SMART" id="SM00939"/>
    </source>
</evidence>
<feature type="chain" id="PRO_5033062452" description="Xaa-Pro dipeptidyl-peptidase C-terminal domain-containing protein" evidence="2">
    <location>
        <begin position="24"/>
        <end position="788"/>
    </location>
</feature>
<evidence type="ECO:0000313" key="5">
    <source>
        <dbReference type="Proteomes" id="UP000560000"/>
    </source>
</evidence>
<dbReference type="SUPFAM" id="SSF53474">
    <property type="entry name" value="alpha/beta-Hydrolases"/>
    <property type="match status" value="1"/>
</dbReference>
<keyword evidence="2" id="KW-0732">Signal</keyword>
<name>A0A841KEU4_9GAMM</name>
<dbReference type="InterPro" id="IPR008979">
    <property type="entry name" value="Galactose-bd-like_sf"/>
</dbReference>
<dbReference type="SUPFAM" id="SSF49785">
    <property type="entry name" value="Galactose-binding domain-like"/>
    <property type="match status" value="1"/>
</dbReference>
<dbReference type="Proteomes" id="UP000560000">
    <property type="component" value="Unassembled WGS sequence"/>
</dbReference>
<proteinExistence type="predicted"/>
<dbReference type="AlphaFoldDB" id="A0A841KEU4"/>
<feature type="signal peptide" evidence="2">
    <location>
        <begin position="1"/>
        <end position="23"/>
    </location>
</feature>
<dbReference type="Gene3D" id="1.10.3020.10">
    <property type="entry name" value="alpha-amino acid ester hydrolase ( Helical cap domain)"/>
    <property type="match status" value="1"/>
</dbReference>
<gene>
    <name evidence="4" type="ORF">HNQ86_001488</name>
</gene>
<dbReference type="SMART" id="SM00939">
    <property type="entry name" value="PepX_C"/>
    <property type="match status" value="1"/>
</dbReference>
<keyword evidence="1" id="KW-0378">Hydrolase</keyword>
<comment type="caution">
    <text evidence="4">The sequence shown here is derived from an EMBL/GenBank/DDBJ whole genome shotgun (WGS) entry which is preliminary data.</text>
</comment>
<dbReference type="Gene3D" id="2.60.120.260">
    <property type="entry name" value="Galactose-binding domain-like"/>
    <property type="match status" value="1"/>
</dbReference>
<protein>
    <recommendedName>
        <fullName evidence="3">Xaa-Pro dipeptidyl-peptidase C-terminal domain-containing protein</fullName>
    </recommendedName>
</protein>
<dbReference type="InterPro" id="IPR013736">
    <property type="entry name" value="Xaa-Pro_dipept_C"/>
</dbReference>
<organism evidence="4 5">
    <name type="scientific">Oleiagrimonas soli</name>
    <dbReference type="NCBI Taxonomy" id="1543381"/>
    <lineage>
        <taxon>Bacteria</taxon>
        <taxon>Pseudomonadati</taxon>
        <taxon>Pseudomonadota</taxon>
        <taxon>Gammaproteobacteria</taxon>
        <taxon>Lysobacterales</taxon>
        <taxon>Rhodanobacteraceae</taxon>
        <taxon>Oleiagrimonas</taxon>
    </lineage>
</organism>
<sequence length="788" mass="89571">MPPRFSIRILTLTALLCTGAAPAAALAHRALSPPPSIPTLRLPSDVTVQTAAPVMRTLARALLRQSDPARDRETRLDNRFRLLSVAGKPEQARATLAALRQLRLRRHAMQADARDLPFVILALARAHGPLSAPRFADAFHQVVTPLDNRTASLVVRAIDLNPVYYPFAERFRQALDTARKSSRLSVTDAIALVRAYQLYDAYLAFQQYARPLIDAEDARRYRIRKVQVKTHDGASISVLVVRPRNTHDKLPALLNFTIYADPRFSLSEARRSAANGYVGVEGYTRGKAHSPDRPVAYEHDGRDADAVIDWIARQPWSDGRVGMYGGSYEGFTQWAAAKHLPRALKALMPSVAAAPGIDVPMEGNVFQTFAYYWPLYTLTNKTVNNRMLTDQARWRRMQWRWYAEGKPYRDLPRIDGTPNPTFERWLDHPSYDGYWRSMIPYRKDFAKIDIPVLTTTGYYDGGQISALYYYRQQRRYAPNAESYLLIGPYDHVAGQRGTIDMLGEPRDVIDGYRIDPVAHIDLGALRYAWFDYVFKHGPKPAVLKSRVNFEVMGANTWRHTESIAAMHDEERRFFLRPARSPGSRHRLAATPRHDAVTPLTVDLAERDKQDPFTEFGRIVTRRIDRWNGLVFESAPFRHDVQFSGLFEGHFDVTANKRDFDFEVDLYEQRPDGRYVRLSYYMARASYVKDRTTRHLLTPGARTRLDFTAGRLTSRQLRKGSRLIAVLSVIKTPFAQINYGTGKDVSDERLADAGTPLKLLWHGDSALDIPLWRGAPPPASHLPPKHETP</sequence>
<dbReference type="EMBL" id="JACHET010000001">
    <property type="protein sequence ID" value="MBB6184143.1"/>
    <property type="molecule type" value="Genomic_DNA"/>
</dbReference>
<dbReference type="RefSeq" id="WP_081945072.1">
    <property type="nucleotide sequence ID" value="NZ_JACHET010000001.1"/>
</dbReference>
<reference evidence="4 5" key="1">
    <citation type="submission" date="2020-08" db="EMBL/GenBank/DDBJ databases">
        <title>Genomic Encyclopedia of Type Strains, Phase IV (KMG-IV): sequencing the most valuable type-strain genomes for metagenomic binning, comparative biology and taxonomic classification.</title>
        <authorList>
            <person name="Goeker M."/>
        </authorList>
    </citation>
    <scope>NUCLEOTIDE SEQUENCE [LARGE SCALE GENOMIC DNA]</scope>
    <source>
        <strain evidence="4 5">DSM 107085</strain>
    </source>
</reference>
<dbReference type="Gene3D" id="3.40.50.1820">
    <property type="entry name" value="alpha/beta hydrolase"/>
    <property type="match status" value="1"/>
</dbReference>
<feature type="domain" description="Xaa-Pro dipeptidyl-peptidase C-terminal" evidence="3">
    <location>
        <begin position="527"/>
        <end position="759"/>
    </location>
</feature>
<dbReference type="OrthoDB" id="9806163at2"/>
<dbReference type="InterPro" id="IPR005674">
    <property type="entry name" value="CocE/Ser_esterase"/>
</dbReference>
<dbReference type="GO" id="GO:0008239">
    <property type="term" value="F:dipeptidyl-peptidase activity"/>
    <property type="evidence" value="ECO:0007669"/>
    <property type="project" value="InterPro"/>
</dbReference>
<dbReference type="NCBIfam" id="TIGR00976">
    <property type="entry name" value="CocE_NonD"/>
    <property type="match status" value="1"/>
</dbReference>
<evidence type="ECO:0000256" key="2">
    <source>
        <dbReference type="SAM" id="SignalP"/>
    </source>
</evidence>
<dbReference type="Pfam" id="PF02129">
    <property type="entry name" value="Peptidase_S15"/>
    <property type="match status" value="1"/>
</dbReference>